<dbReference type="Pfam" id="PF00326">
    <property type="entry name" value="Peptidase_S9"/>
    <property type="match status" value="1"/>
</dbReference>
<gene>
    <name evidence="6" type="ORF">UU48_C0004G0068</name>
</gene>
<dbReference type="PRINTS" id="PR00862">
    <property type="entry name" value="PROLIGOPTASE"/>
</dbReference>
<dbReference type="GO" id="GO:0006508">
    <property type="term" value="P:proteolysis"/>
    <property type="evidence" value="ECO:0007669"/>
    <property type="project" value="UniProtKB-KW"/>
</dbReference>
<dbReference type="PATRIC" id="fig|1618997.3.peg.468"/>
<evidence type="ECO:0000256" key="3">
    <source>
        <dbReference type="ARBA" id="ARBA00022825"/>
    </source>
</evidence>
<dbReference type="PANTHER" id="PTHR42881:SF13">
    <property type="entry name" value="PROLYL ENDOPEPTIDASE"/>
    <property type="match status" value="1"/>
</dbReference>
<dbReference type="InterPro" id="IPR029058">
    <property type="entry name" value="AB_hydrolase_fold"/>
</dbReference>
<evidence type="ECO:0000259" key="5">
    <source>
        <dbReference type="Pfam" id="PF02897"/>
    </source>
</evidence>
<dbReference type="GO" id="GO:0070012">
    <property type="term" value="F:oligopeptidase activity"/>
    <property type="evidence" value="ECO:0007669"/>
    <property type="project" value="TreeGrafter"/>
</dbReference>
<dbReference type="InterPro" id="IPR001375">
    <property type="entry name" value="Peptidase_S9_cat"/>
</dbReference>
<keyword evidence="3" id="KW-0720">Serine protease</keyword>
<keyword evidence="1 6" id="KW-0645">Protease</keyword>
<dbReference type="Gene3D" id="3.40.50.1820">
    <property type="entry name" value="alpha/beta hydrolase"/>
    <property type="match status" value="1"/>
</dbReference>
<dbReference type="AlphaFoldDB" id="A0A0G0XN95"/>
<protein>
    <submittedName>
        <fullName evidence="6">Serine protease, S9A family peptidase</fullName>
    </submittedName>
</protein>
<name>A0A0G0XN95_9BACT</name>
<evidence type="ECO:0000256" key="2">
    <source>
        <dbReference type="ARBA" id="ARBA00022801"/>
    </source>
</evidence>
<evidence type="ECO:0000259" key="4">
    <source>
        <dbReference type="Pfam" id="PF00326"/>
    </source>
</evidence>
<dbReference type="InterPro" id="IPR051167">
    <property type="entry name" value="Prolyl_oligopep/macrocyclase"/>
</dbReference>
<dbReference type="SUPFAM" id="SSF50993">
    <property type="entry name" value="Peptidase/esterase 'gauge' domain"/>
    <property type="match status" value="1"/>
</dbReference>
<dbReference type="PANTHER" id="PTHR42881">
    <property type="entry name" value="PROLYL ENDOPEPTIDASE"/>
    <property type="match status" value="1"/>
</dbReference>
<sequence>MRKWLYFLFLLIVPVFIIFAQEGDPFLWLEKVDDEQALNWVREQNERSLGELKSDPRYSQLEKEAIEIYTSKDRIPEIYGVDGKWVYNLWKDEENPRGIFRRTTRNSYHSDFPNWETIIDLDQLAKEEEKNWVWGDLNCLPPKEDFCLLSLSDGGKDAKIVREFRISSRSFINQKNGGFYLPEAKSHVSWFDEDTVFVTTDFGEGSLTESKYPRIIKMWKRGTPLSEAKTILEGKLSDVSVWSWVDIDSHGKRIVILGKNVTFYDSEQFLFLENGSLKPLPLPSQYQSNGILNNQIILTLQQDWEYQGRTWPMGDLVSFDLETEMVRLIYHPSDSESVRKVQTTKNTVLVPLLDNVVGKVKRFRQNRLEDWIGEEIHLPGIGSISIAYTDDKSDEFFLLFENPTTPDTLYHVSKKNKLTAWKQLPAFYDSSDVVVEQRWATSKDGTRVPYFVVAKKSVLESGSASTLLYGYGGFRIAMEASYSGIIGKLWLERGGIYALANIRGGGEFGPLWHKAALKHDRQKAYDDFHAIAEALIYDKVTTSRQLGIEGGSNGGLLMGVAFTQRPDLYHAVVCQVPLLDMLRYHELPPGASWIGEYGDPRIQEDYEVLASYSPYQNLFSERHYPKVFFITSSKDDRVHPAHARKMAAKMESFGYPFFYYENVDGGHGAGKNPLEKARRNALEYTYLWKMLKN</sequence>
<dbReference type="Proteomes" id="UP000034746">
    <property type="component" value="Unassembled WGS sequence"/>
</dbReference>
<dbReference type="InterPro" id="IPR023302">
    <property type="entry name" value="Pept_S9A_N"/>
</dbReference>
<feature type="domain" description="Peptidase S9A N-terminal" evidence="5">
    <location>
        <begin position="23"/>
        <end position="417"/>
    </location>
</feature>
<reference evidence="6 7" key="1">
    <citation type="journal article" date="2015" name="Nature">
        <title>rRNA introns, odd ribosomes, and small enigmatic genomes across a large radiation of phyla.</title>
        <authorList>
            <person name="Brown C.T."/>
            <person name="Hug L.A."/>
            <person name="Thomas B.C."/>
            <person name="Sharon I."/>
            <person name="Castelle C.J."/>
            <person name="Singh A."/>
            <person name="Wilkins M.J."/>
            <person name="Williams K.H."/>
            <person name="Banfield J.F."/>
        </authorList>
    </citation>
    <scope>NUCLEOTIDE SEQUENCE [LARGE SCALE GENOMIC DNA]</scope>
</reference>
<dbReference type="Pfam" id="PF02897">
    <property type="entry name" value="Peptidase_S9_N"/>
    <property type="match status" value="1"/>
</dbReference>
<keyword evidence="2" id="KW-0378">Hydrolase</keyword>
<proteinExistence type="predicted"/>
<organism evidence="6 7">
    <name type="scientific">Candidatus Uhrbacteria bacterium GW2011_GWF2_41_16</name>
    <dbReference type="NCBI Taxonomy" id="1618997"/>
    <lineage>
        <taxon>Bacteria</taxon>
        <taxon>Candidatus Uhriibacteriota</taxon>
    </lineage>
</organism>
<dbReference type="GO" id="GO:0005829">
    <property type="term" value="C:cytosol"/>
    <property type="evidence" value="ECO:0007669"/>
    <property type="project" value="TreeGrafter"/>
</dbReference>
<dbReference type="InterPro" id="IPR002470">
    <property type="entry name" value="Peptidase_S9A"/>
</dbReference>
<evidence type="ECO:0000256" key="1">
    <source>
        <dbReference type="ARBA" id="ARBA00022670"/>
    </source>
</evidence>
<dbReference type="GO" id="GO:0004252">
    <property type="term" value="F:serine-type endopeptidase activity"/>
    <property type="evidence" value="ECO:0007669"/>
    <property type="project" value="InterPro"/>
</dbReference>
<comment type="caution">
    <text evidence="6">The sequence shown here is derived from an EMBL/GenBank/DDBJ whole genome shotgun (WGS) entry which is preliminary data.</text>
</comment>
<dbReference type="EMBL" id="LCAU01000004">
    <property type="protein sequence ID" value="KKR98275.1"/>
    <property type="molecule type" value="Genomic_DNA"/>
</dbReference>
<accession>A0A0G0XN95</accession>
<feature type="domain" description="Peptidase S9 prolyl oligopeptidase catalytic" evidence="4">
    <location>
        <begin position="489"/>
        <end position="692"/>
    </location>
</feature>
<evidence type="ECO:0000313" key="6">
    <source>
        <dbReference type="EMBL" id="KKR98275.1"/>
    </source>
</evidence>
<dbReference type="Gene3D" id="2.130.10.120">
    <property type="entry name" value="Prolyl oligopeptidase, N-terminal domain"/>
    <property type="match status" value="1"/>
</dbReference>
<evidence type="ECO:0000313" key="7">
    <source>
        <dbReference type="Proteomes" id="UP000034746"/>
    </source>
</evidence>
<dbReference type="SUPFAM" id="SSF53474">
    <property type="entry name" value="alpha/beta-Hydrolases"/>
    <property type="match status" value="1"/>
</dbReference>